<evidence type="ECO:0000256" key="9">
    <source>
        <dbReference type="ARBA" id="ARBA00022946"/>
    </source>
</evidence>
<dbReference type="SUPFAM" id="SSF54637">
    <property type="entry name" value="Thioesterase/thiol ester dehydrase-isomerase"/>
    <property type="match status" value="1"/>
</dbReference>
<feature type="domain" description="Thioesterase" evidence="24">
    <location>
        <begin position="57"/>
        <end position="113"/>
    </location>
</feature>
<keyword evidence="11" id="KW-0472">Membrane</keyword>
<comment type="similarity">
    <text evidence="15">Belongs to the THEM4/THEM5 thioesterase family.</text>
</comment>
<evidence type="ECO:0000256" key="17">
    <source>
        <dbReference type="ARBA" id="ARBA00040123"/>
    </source>
</evidence>
<dbReference type="Pfam" id="PF03061">
    <property type="entry name" value="4HBT"/>
    <property type="match status" value="1"/>
</dbReference>
<dbReference type="EMBL" id="CP067977">
    <property type="protein sequence ID" value="QQQ19883.1"/>
    <property type="molecule type" value="Genomic_DNA"/>
</dbReference>
<evidence type="ECO:0000256" key="4">
    <source>
        <dbReference type="ARBA" id="ARBA00022475"/>
    </source>
</evidence>
<comment type="catalytic activity">
    <reaction evidence="13">
        <text>(5Z,8Z,11Z,14Z)-eicosatetraenoyl-CoA + H2O = (5Z,8Z,11Z,14Z)-eicosatetraenoate + CoA + H(+)</text>
        <dbReference type="Rhea" id="RHEA:40151"/>
        <dbReference type="ChEBI" id="CHEBI:15377"/>
        <dbReference type="ChEBI" id="CHEBI:15378"/>
        <dbReference type="ChEBI" id="CHEBI:32395"/>
        <dbReference type="ChEBI" id="CHEBI:57287"/>
        <dbReference type="ChEBI" id="CHEBI:57368"/>
    </reaction>
    <physiologicalReaction direction="left-to-right" evidence="13">
        <dbReference type="Rhea" id="RHEA:40152"/>
    </physiologicalReaction>
</comment>
<keyword evidence="10" id="KW-0443">Lipid metabolism</keyword>
<keyword evidence="6" id="KW-0053">Apoptosis</keyword>
<evidence type="ECO:0000256" key="14">
    <source>
        <dbReference type="ARBA" id="ARBA00037002"/>
    </source>
</evidence>
<comment type="catalytic activity">
    <reaction evidence="19">
        <text>octanoyl-CoA + H2O = octanoate + CoA + H(+)</text>
        <dbReference type="Rhea" id="RHEA:30143"/>
        <dbReference type="ChEBI" id="CHEBI:15377"/>
        <dbReference type="ChEBI" id="CHEBI:15378"/>
        <dbReference type="ChEBI" id="CHEBI:25646"/>
        <dbReference type="ChEBI" id="CHEBI:57287"/>
        <dbReference type="ChEBI" id="CHEBI:57386"/>
    </reaction>
    <physiologicalReaction direction="left-to-right" evidence="19">
        <dbReference type="Rhea" id="RHEA:30144"/>
    </physiologicalReaction>
</comment>
<dbReference type="InterPro" id="IPR029069">
    <property type="entry name" value="HotDog_dom_sf"/>
</dbReference>
<reference evidence="25 26" key="1">
    <citation type="submission" date="2021-01" db="EMBL/GenBank/DDBJ databases">
        <title>Brevundimonas vitis sp. nov., an bacterium isolated from grape (Vitis vinifera).</title>
        <authorList>
            <person name="Jiang L."/>
            <person name="Lee J."/>
        </authorList>
    </citation>
    <scope>NUCLEOTIDE SEQUENCE [LARGE SCALE GENOMIC DNA]</scope>
    <source>
        <strain evidence="25 26">GRTSA-9</strain>
    </source>
</reference>
<dbReference type="EC" id="3.1.2.2" evidence="16"/>
<protein>
    <recommendedName>
        <fullName evidence="17">Acyl-coenzyme A thioesterase THEM4</fullName>
        <ecNumber evidence="16">3.1.2.2</ecNumber>
    </recommendedName>
    <alternativeName>
        <fullName evidence="18">Thioesterase superfamily member 4</fullName>
    </alternativeName>
</protein>
<evidence type="ECO:0000256" key="2">
    <source>
        <dbReference type="ARBA" id="ARBA00004496"/>
    </source>
</evidence>
<comment type="catalytic activity">
    <reaction evidence="21">
        <text>decanoyl-CoA + H2O = decanoate + CoA + H(+)</text>
        <dbReference type="Rhea" id="RHEA:40059"/>
        <dbReference type="ChEBI" id="CHEBI:15377"/>
        <dbReference type="ChEBI" id="CHEBI:15378"/>
        <dbReference type="ChEBI" id="CHEBI:27689"/>
        <dbReference type="ChEBI" id="CHEBI:57287"/>
        <dbReference type="ChEBI" id="CHEBI:61430"/>
    </reaction>
    <physiologicalReaction direction="left-to-right" evidence="21">
        <dbReference type="Rhea" id="RHEA:40060"/>
    </physiologicalReaction>
</comment>
<evidence type="ECO:0000256" key="5">
    <source>
        <dbReference type="ARBA" id="ARBA00022490"/>
    </source>
</evidence>
<dbReference type="Proteomes" id="UP000595448">
    <property type="component" value="Chromosome"/>
</dbReference>
<evidence type="ECO:0000256" key="12">
    <source>
        <dbReference type="ARBA" id="ARBA00023273"/>
    </source>
</evidence>
<keyword evidence="8" id="KW-0276">Fatty acid metabolism</keyword>
<evidence type="ECO:0000256" key="23">
    <source>
        <dbReference type="ARBA" id="ARBA00048180"/>
    </source>
</evidence>
<organism evidence="25 26">
    <name type="scientific">Brevundimonas vitisensis</name>
    <dbReference type="NCBI Taxonomy" id="2800818"/>
    <lineage>
        <taxon>Bacteria</taxon>
        <taxon>Pseudomonadati</taxon>
        <taxon>Pseudomonadota</taxon>
        <taxon>Alphaproteobacteria</taxon>
        <taxon>Caulobacterales</taxon>
        <taxon>Caulobacteraceae</taxon>
        <taxon>Brevundimonas</taxon>
    </lineage>
</organism>
<dbReference type="PANTHER" id="PTHR12418:SF19">
    <property type="entry name" value="ACYL-COENZYME A THIOESTERASE THEM4"/>
    <property type="match status" value="1"/>
</dbReference>
<dbReference type="PANTHER" id="PTHR12418">
    <property type="entry name" value="ACYL-COENZYME A THIOESTERASE THEM4"/>
    <property type="match status" value="1"/>
</dbReference>
<accession>A0ABX7BQJ4</accession>
<sequence>MSQATGTITPDSVGHRLCAACQSVGACKLGLKCLGLDDQGAVDFDILCGPQFEGGRGVAHGGWTAATLDEMLGTVAMLHQTLTVTKSLTVEFLKPVPIGQTLKGRAWNDHKQGHRWHNVGEIVLAATGVVLGRATGVFSQRNPDHFDRHEAWLKAELERVSDQPS</sequence>
<keyword evidence="9" id="KW-0809">Transit peptide</keyword>
<evidence type="ECO:0000256" key="8">
    <source>
        <dbReference type="ARBA" id="ARBA00022832"/>
    </source>
</evidence>
<evidence type="ECO:0000313" key="26">
    <source>
        <dbReference type="Proteomes" id="UP000595448"/>
    </source>
</evidence>
<comment type="catalytic activity">
    <reaction evidence="23">
        <text>tetradecanoyl-CoA + H2O = tetradecanoate + CoA + H(+)</text>
        <dbReference type="Rhea" id="RHEA:40119"/>
        <dbReference type="ChEBI" id="CHEBI:15377"/>
        <dbReference type="ChEBI" id="CHEBI:15378"/>
        <dbReference type="ChEBI" id="CHEBI:30807"/>
        <dbReference type="ChEBI" id="CHEBI:57287"/>
        <dbReference type="ChEBI" id="CHEBI:57385"/>
    </reaction>
    <physiologicalReaction direction="left-to-right" evidence="23">
        <dbReference type="Rhea" id="RHEA:40120"/>
    </physiologicalReaction>
</comment>
<evidence type="ECO:0000256" key="21">
    <source>
        <dbReference type="ARBA" id="ARBA00047969"/>
    </source>
</evidence>
<name>A0ABX7BQJ4_9CAUL</name>
<keyword evidence="12" id="KW-0966">Cell projection</keyword>
<evidence type="ECO:0000256" key="20">
    <source>
        <dbReference type="ARBA" id="ARBA00047734"/>
    </source>
</evidence>
<evidence type="ECO:0000256" key="18">
    <source>
        <dbReference type="ARBA" id="ARBA00043210"/>
    </source>
</evidence>
<keyword evidence="5" id="KW-0963">Cytoplasm</keyword>
<evidence type="ECO:0000256" key="15">
    <source>
        <dbReference type="ARBA" id="ARBA00038456"/>
    </source>
</evidence>
<evidence type="ECO:0000256" key="11">
    <source>
        <dbReference type="ARBA" id="ARBA00023136"/>
    </source>
</evidence>
<evidence type="ECO:0000256" key="3">
    <source>
        <dbReference type="ARBA" id="ARBA00004632"/>
    </source>
</evidence>
<keyword evidence="26" id="KW-1185">Reference proteome</keyword>
<keyword evidence="7" id="KW-0378">Hydrolase</keyword>
<comment type="catalytic activity">
    <reaction evidence="22">
        <text>dodecanoyl-CoA + H2O = dodecanoate + CoA + H(+)</text>
        <dbReference type="Rhea" id="RHEA:30135"/>
        <dbReference type="ChEBI" id="CHEBI:15377"/>
        <dbReference type="ChEBI" id="CHEBI:15378"/>
        <dbReference type="ChEBI" id="CHEBI:18262"/>
        <dbReference type="ChEBI" id="CHEBI:57287"/>
        <dbReference type="ChEBI" id="CHEBI:57375"/>
    </reaction>
    <physiologicalReaction direction="left-to-right" evidence="22">
        <dbReference type="Rhea" id="RHEA:30136"/>
    </physiologicalReaction>
</comment>
<dbReference type="Gene3D" id="3.10.129.10">
    <property type="entry name" value="Hotdog Thioesterase"/>
    <property type="match status" value="1"/>
</dbReference>
<evidence type="ECO:0000313" key="25">
    <source>
        <dbReference type="EMBL" id="QQQ19883.1"/>
    </source>
</evidence>
<evidence type="ECO:0000256" key="13">
    <source>
        <dbReference type="ARBA" id="ARBA00035852"/>
    </source>
</evidence>
<evidence type="ECO:0000256" key="1">
    <source>
        <dbReference type="ARBA" id="ARBA00004170"/>
    </source>
</evidence>
<evidence type="ECO:0000256" key="22">
    <source>
        <dbReference type="ARBA" id="ARBA00048074"/>
    </source>
</evidence>
<evidence type="ECO:0000259" key="24">
    <source>
        <dbReference type="Pfam" id="PF03061"/>
    </source>
</evidence>
<dbReference type="CDD" id="cd03443">
    <property type="entry name" value="PaaI_thioesterase"/>
    <property type="match status" value="1"/>
</dbReference>
<comment type="catalytic activity">
    <reaction evidence="20">
        <text>hexadecanoyl-CoA + H2O = hexadecanoate + CoA + H(+)</text>
        <dbReference type="Rhea" id="RHEA:16645"/>
        <dbReference type="ChEBI" id="CHEBI:7896"/>
        <dbReference type="ChEBI" id="CHEBI:15377"/>
        <dbReference type="ChEBI" id="CHEBI:15378"/>
        <dbReference type="ChEBI" id="CHEBI:57287"/>
        <dbReference type="ChEBI" id="CHEBI:57379"/>
        <dbReference type="EC" id="3.1.2.2"/>
    </reaction>
    <physiologicalReaction direction="left-to-right" evidence="20">
        <dbReference type="Rhea" id="RHEA:16646"/>
    </physiologicalReaction>
</comment>
<evidence type="ECO:0000256" key="7">
    <source>
        <dbReference type="ARBA" id="ARBA00022801"/>
    </source>
</evidence>
<evidence type="ECO:0000256" key="19">
    <source>
        <dbReference type="ARBA" id="ARBA00047588"/>
    </source>
</evidence>
<evidence type="ECO:0000256" key="10">
    <source>
        <dbReference type="ARBA" id="ARBA00023098"/>
    </source>
</evidence>
<dbReference type="RefSeq" id="WP_201104355.1">
    <property type="nucleotide sequence ID" value="NZ_CP067977.1"/>
</dbReference>
<gene>
    <name evidence="25" type="ORF">JIP62_07305</name>
</gene>
<evidence type="ECO:0000256" key="16">
    <source>
        <dbReference type="ARBA" id="ARBA00038848"/>
    </source>
</evidence>
<dbReference type="InterPro" id="IPR052365">
    <property type="entry name" value="THEM4/THEM5_acyl-CoA_thioest"/>
</dbReference>
<evidence type="ECO:0000256" key="6">
    <source>
        <dbReference type="ARBA" id="ARBA00022703"/>
    </source>
</evidence>
<keyword evidence="4" id="KW-1003">Cell membrane</keyword>
<proteinExistence type="inferred from homology"/>
<comment type="subcellular location">
    <subcellularLocation>
        <location evidence="3">Cell projection</location>
        <location evidence="3">Ruffle membrane</location>
    </subcellularLocation>
    <subcellularLocation>
        <location evidence="2">Cytoplasm</location>
    </subcellularLocation>
    <subcellularLocation>
        <location evidence="1">Membrane</location>
        <topology evidence="1">Peripheral membrane protein</topology>
    </subcellularLocation>
</comment>
<comment type="catalytic activity">
    <reaction evidence="14">
        <text>(9Z)-octadecenoyl-CoA + H2O = (9Z)-octadecenoate + CoA + H(+)</text>
        <dbReference type="Rhea" id="RHEA:40139"/>
        <dbReference type="ChEBI" id="CHEBI:15377"/>
        <dbReference type="ChEBI" id="CHEBI:15378"/>
        <dbReference type="ChEBI" id="CHEBI:30823"/>
        <dbReference type="ChEBI" id="CHEBI:57287"/>
        <dbReference type="ChEBI" id="CHEBI:57387"/>
    </reaction>
    <physiologicalReaction direction="left-to-right" evidence="14">
        <dbReference type="Rhea" id="RHEA:40140"/>
    </physiologicalReaction>
</comment>
<dbReference type="InterPro" id="IPR006683">
    <property type="entry name" value="Thioestr_dom"/>
</dbReference>